<feature type="domain" description="DUF4097" evidence="1">
    <location>
        <begin position="50"/>
        <end position="267"/>
    </location>
</feature>
<sequence>MQAWEIREPQTLEIGEEKPATVRTVSVSIVGGQVDVVTHGDADGATLEVHELRGRPLQVTWDGNTLKVTHLKVEGENIWETLKRLGSSSAQDRARISIAVPEGVTAKINTVSAQVLASGLTRPAKINTVSGSVTLDHITDAVDVNTVSGTVELHGLVGSLKANGVSGNITVHRSQVNPVKLNTVSGDITLDLLSAKTSISSTAVSGDVLVRVPDADGFDVQLSSLSGAAIVDGQRIGNPGSRGGGRLSEGNPTLKIKASSVSGDVVVMRSTQAVEQ</sequence>
<reference evidence="3" key="1">
    <citation type="journal article" date="2019" name="Int. J. Syst. Evol. Microbiol.">
        <title>The Global Catalogue of Microorganisms (GCM) 10K type strain sequencing project: providing services to taxonomists for standard genome sequencing and annotation.</title>
        <authorList>
            <consortium name="The Broad Institute Genomics Platform"/>
            <consortium name="The Broad Institute Genome Sequencing Center for Infectious Disease"/>
            <person name="Wu L."/>
            <person name="Ma J."/>
        </authorList>
    </citation>
    <scope>NUCLEOTIDE SEQUENCE [LARGE SCALE GENOMIC DNA]</scope>
    <source>
        <strain evidence="3">NBRC 106593</strain>
    </source>
</reference>
<evidence type="ECO:0000313" key="2">
    <source>
        <dbReference type="EMBL" id="MFC6713377.1"/>
    </source>
</evidence>
<proteinExistence type="predicted"/>
<evidence type="ECO:0000259" key="1">
    <source>
        <dbReference type="Pfam" id="PF13349"/>
    </source>
</evidence>
<evidence type="ECO:0000313" key="3">
    <source>
        <dbReference type="Proteomes" id="UP001596356"/>
    </source>
</evidence>
<comment type="caution">
    <text evidence="2">The sequence shown here is derived from an EMBL/GenBank/DDBJ whole genome shotgun (WGS) entry which is preliminary data.</text>
</comment>
<dbReference type="InterPro" id="IPR025164">
    <property type="entry name" value="Toastrack_DUF4097"/>
</dbReference>
<organism evidence="2 3">
    <name type="scientific">Branchiibius cervicis</name>
    <dbReference type="NCBI Taxonomy" id="908252"/>
    <lineage>
        <taxon>Bacteria</taxon>
        <taxon>Bacillati</taxon>
        <taxon>Actinomycetota</taxon>
        <taxon>Actinomycetes</taxon>
        <taxon>Micrococcales</taxon>
        <taxon>Dermacoccaceae</taxon>
        <taxon>Branchiibius</taxon>
    </lineage>
</organism>
<dbReference type="RefSeq" id="WP_377821078.1">
    <property type="nucleotide sequence ID" value="NZ_JBHSWJ010000002.1"/>
</dbReference>
<protein>
    <submittedName>
        <fullName evidence="2">DUF4097 domain-containing protein</fullName>
    </submittedName>
</protein>
<name>A0ABW2AQL9_9MICO</name>
<dbReference type="EMBL" id="JBHSWJ010000002">
    <property type="protein sequence ID" value="MFC6713377.1"/>
    <property type="molecule type" value="Genomic_DNA"/>
</dbReference>
<gene>
    <name evidence="2" type="ORF">ACFQBT_05780</name>
</gene>
<keyword evidence="3" id="KW-1185">Reference proteome</keyword>
<dbReference type="Proteomes" id="UP001596356">
    <property type="component" value="Unassembled WGS sequence"/>
</dbReference>
<accession>A0ABW2AQL9</accession>
<dbReference type="Pfam" id="PF13349">
    <property type="entry name" value="DUF4097"/>
    <property type="match status" value="1"/>
</dbReference>